<dbReference type="EMBL" id="AVBC01000023">
    <property type="protein sequence ID" value="ERL51611.1"/>
    <property type="molecule type" value="Genomic_DNA"/>
</dbReference>
<name>W1N8S8_9GAMM</name>
<dbReference type="AlphaFoldDB" id="W1N8S8"/>
<proteinExistence type="predicted"/>
<keyword evidence="2" id="KW-1185">Reference proteome</keyword>
<dbReference type="PATRIC" id="fig|1178482.3.peg.1803"/>
<comment type="caution">
    <text evidence="1">The sequence shown here is derived from an EMBL/GenBank/DDBJ whole genome shotgun (WGS) entry which is preliminary data.</text>
</comment>
<protein>
    <submittedName>
        <fullName evidence="1">Uncharacterized protein</fullName>
    </submittedName>
</protein>
<dbReference type="Proteomes" id="UP000019113">
    <property type="component" value="Unassembled WGS sequence"/>
</dbReference>
<reference evidence="1 2" key="1">
    <citation type="submission" date="2013-08" db="EMBL/GenBank/DDBJ databases">
        <title>draft genome of Halomonas huanghegensis, strain BJGMM-B45T.</title>
        <authorList>
            <person name="Miao C."/>
            <person name="Wan Y."/>
            <person name="Jin W."/>
        </authorList>
    </citation>
    <scope>NUCLEOTIDE SEQUENCE [LARGE SCALE GENOMIC DNA]</scope>
    <source>
        <strain evidence="1 2">BJGMM-B45</strain>
    </source>
</reference>
<gene>
    <name evidence="1" type="ORF">BJB45_13220</name>
</gene>
<accession>W1N8S8</accession>
<evidence type="ECO:0000313" key="2">
    <source>
        <dbReference type="Proteomes" id="UP000019113"/>
    </source>
</evidence>
<evidence type="ECO:0000313" key="1">
    <source>
        <dbReference type="EMBL" id="ERL51611.1"/>
    </source>
</evidence>
<organism evidence="1 2">
    <name type="scientific">Halomonas huangheensis</name>
    <dbReference type="NCBI Taxonomy" id="1178482"/>
    <lineage>
        <taxon>Bacteria</taxon>
        <taxon>Pseudomonadati</taxon>
        <taxon>Pseudomonadota</taxon>
        <taxon>Gammaproteobacteria</taxon>
        <taxon>Oceanospirillales</taxon>
        <taxon>Halomonadaceae</taxon>
        <taxon>Halomonas</taxon>
    </lineage>
</organism>
<sequence>MFLLAEASTGIAQQGGILRGDDDIYAGLTAGIKIGEGQ</sequence>